<name>A0ACC2WP41_9TREE</name>
<gene>
    <name evidence="1" type="ORF">QFC20_001879</name>
</gene>
<dbReference type="Proteomes" id="UP001230649">
    <property type="component" value="Unassembled WGS sequence"/>
</dbReference>
<evidence type="ECO:0000313" key="2">
    <source>
        <dbReference type="Proteomes" id="UP001230649"/>
    </source>
</evidence>
<sequence length="520" mass="57590">MTEKLSHQLRGLAISSAPSHNESIPSTSNNNNAMLPTKSSSATNGGSRPPVQMKKFMNPIPQRQQNPYAESGKSAMMRLAGVPNPERLPLGSSNAANPSGTGSPARAHIKGVHTAHGVHGPAHSSTGRILTSTLGPQKKVPTSSAALAGTSGKDGRDFGKYEVGVNRDENTPISGMTATLGSAQRIDRTEGLPKQHVQGLRDEGVAIRVNEGLDMTKIPEGDIGTMMNKKNPGFSLTSFEIGRKLGRGKFGRVYLARTRAPPHFVCAIKCLMKDEIKKDKVERQVRREIEIQQNLRHPNILRLFTYFHDSKRIFLVLEYSIKGELFKHLQREGRFSEARTAKYTYQMADALAYLHKKHVIHRDIKPENILLGKSPRGLDMVRMYSHSLLGLNGELKIADFGWSVHAPSSRRTTYCGTLDYLPPEMILGAPHGHYVDLWALGVLTYEFLHGGPPFEAESQKDTHKRICNVDLRLPSHFSPEAGDVVVRLLKLKPEERLPLIDVMNHPFVTKYKDVKASDFA</sequence>
<organism evidence="1 2">
    <name type="scientific">Naganishia adeliensis</name>
    <dbReference type="NCBI Taxonomy" id="92952"/>
    <lineage>
        <taxon>Eukaryota</taxon>
        <taxon>Fungi</taxon>
        <taxon>Dikarya</taxon>
        <taxon>Basidiomycota</taxon>
        <taxon>Agaricomycotina</taxon>
        <taxon>Tremellomycetes</taxon>
        <taxon>Filobasidiales</taxon>
        <taxon>Filobasidiaceae</taxon>
        <taxon>Naganishia</taxon>
    </lineage>
</organism>
<accession>A0ACC2WP41</accession>
<reference evidence="1" key="1">
    <citation type="submission" date="2023-04" db="EMBL/GenBank/DDBJ databases">
        <title>Draft Genome sequencing of Naganishia species isolated from polar environments using Oxford Nanopore Technology.</title>
        <authorList>
            <person name="Leo P."/>
            <person name="Venkateswaran K."/>
        </authorList>
    </citation>
    <scope>NUCLEOTIDE SEQUENCE</scope>
    <source>
        <strain evidence="1">MNA-CCFEE 5262</strain>
    </source>
</reference>
<proteinExistence type="predicted"/>
<evidence type="ECO:0000313" key="1">
    <source>
        <dbReference type="EMBL" id="KAJ9113528.1"/>
    </source>
</evidence>
<dbReference type="EMBL" id="JASBWS010000012">
    <property type="protein sequence ID" value="KAJ9113528.1"/>
    <property type="molecule type" value="Genomic_DNA"/>
</dbReference>
<comment type="caution">
    <text evidence="1">The sequence shown here is derived from an EMBL/GenBank/DDBJ whole genome shotgun (WGS) entry which is preliminary data.</text>
</comment>
<protein>
    <submittedName>
        <fullName evidence="1">Uncharacterized protein</fullName>
    </submittedName>
</protein>
<keyword evidence="2" id="KW-1185">Reference proteome</keyword>